<dbReference type="Gene3D" id="3.30.70.1820">
    <property type="entry name" value="L1 transposable element, RRM domain"/>
    <property type="match status" value="1"/>
</dbReference>
<feature type="signal peptide" evidence="2">
    <location>
        <begin position="1"/>
        <end position="19"/>
    </location>
</feature>
<evidence type="ECO:0000256" key="1">
    <source>
        <dbReference type="SAM" id="Coils"/>
    </source>
</evidence>
<dbReference type="Gene3D" id="1.20.5.170">
    <property type="match status" value="1"/>
</dbReference>
<dbReference type="AlphaFoldDB" id="A0A1B6I959"/>
<feature type="chain" id="PRO_5008584858" evidence="2">
    <location>
        <begin position="20"/>
        <end position="212"/>
    </location>
</feature>
<accession>A0A1B6I959</accession>
<gene>
    <name evidence="3" type="ORF">g.44541</name>
</gene>
<dbReference type="EMBL" id="GECU01024248">
    <property type="protein sequence ID" value="JAS83458.1"/>
    <property type="molecule type" value="Transcribed_RNA"/>
</dbReference>
<proteinExistence type="predicted"/>
<name>A0A1B6I959_9HEMI</name>
<dbReference type="PROSITE" id="PS51257">
    <property type="entry name" value="PROKAR_LIPOPROTEIN"/>
    <property type="match status" value="1"/>
</dbReference>
<sequence length="212" mass="24301">MRPIGEIVCFLVVLTSCYSQWLVFAPLEDTSELEEPDPWVALMKPELPNTLVLTDPLDYDQPELEEPVQDPTTSSTLENLAEKVDNLMSQLKSQEDKIAKLEEANKKLIDKVDIIEQQVKTNNLIFYNVTESKRENHRSTLQKVLFILNRVMKVRTSPSDITVALRADVVDDNNTFYKHRVIVVKFANFATRMKVLGARSRLSHSNIWVSPD</sequence>
<protein>
    <submittedName>
        <fullName evidence="3">Uncharacterized protein</fullName>
    </submittedName>
</protein>
<feature type="coiled-coil region" evidence="1">
    <location>
        <begin position="77"/>
        <end position="118"/>
    </location>
</feature>
<keyword evidence="1" id="KW-0175">Coiled coil</keyword>
<reference evidence="3" key="1">
    <citation type="submission" date="2015-11" db="EMBL/GenBank/DDBJ databases">
        <title>De novo transcriptome assembly of four potential Pierce s Disease insect vectors from Arizona vineyards.</title>
        <authorList>
            <person name="Tassone E.E."/>
        </authorList>
    </citation>
    <scope>NUCLEOTIDE SEQUENCE</scope>
</reference>
<feature type="non-terminal residue" evidence="3">
    <location>
        <position position="212"/>
    </location>
</feature>
<organism evidence="3">
    <name type="scientific">Homalodisca liturata</name>
    <dbReference type="NCBI Taxonomy" id="320908"/>
    <lineage>
        <taxon>Eukaryota</taxon>
        <taxon>Metazoa</taxon>
        <taxon>Ecdysozoa</taxon>
        <taxon>Arthropoda</taxon>
        <taxon>Hexapoda</taxon>
        <taxon>Insecta</taxon>
        <taxon>Pterygota</taxon>
        <taxon>Neoptera</taxon>
        <taxon>Paraneoptera</taxon>
        <taxon>Hemiptera</taxon>
        <taxon>Auchenorrhyncha</taxon>
        <taxon>Membracoidea</taxon>
        <taxon>Cicadellidae</taxon>
        <taxon>Cicadellinae</taxon>
        <taxon>Proconiini</taxon>
        <taxon>Homalodisca</taxon>
    </lineage>
</organism>
<evidence type="ECO:0000256" key="2">
    <source>
        <dbReference type="SAM" id="SignalP"/>
    </source>
</evidence>
<keyword evidence="2" id="KW-0732">Signal</keyword>
<evidence type="ECO:0000313" key="3">
    <source>
        <dbReference type="EMBL" id="JAS83458.1"/>
    </source>
</evidence>